<feature type="non-terminal residue" evidence="2">
    <location>
        <position position="1"/>
    </location>
</feature>
<organism evidence="2">
    <name type="scientific">Amblyomma aureolatum</name>
    <dbReference type="NCBI Taxonomy" id="187763"/>
    <lineage>
        <taxon>Eukaryota</taxon>
        <taxon>Metazoa</taxon>
        <taxon>Ecdysozoa</taxon>
        <taxon>Arthropoda</taxon>
        <taxon>Chelicerata</taxon>
        <taxon>Arachnida</taxon>
        <taxon>Acari</taxon>
        <taxon>Parasitiformes</taxon>
        <taxon>Ixodida</taxon>
        <taxon>Ixodoidea</taxon>
        <taxon>Ixodidae</taxon>
        <taxon>Amblyomminae</taxon>
        <taxon>Amblyomma</taxon>
    </lineage>
</organism>
<feature type="signal peptide" evidence="1">
    <location>
        <begin position="1"/>
        <end position="20"/>
    </location>
</feature>
<proteinExistence type="evidence at transcript level"/>
<dbReference type="AlphaFoldDB" id="A0A1E1WWV4"/>
<reference evidence="2" key="1">
    <citation type="journal article" date="2017" name="Front. Cell. Infect. Microbiol.">
        <title>The Distinct Transcriptional Response of the Midgut of Amblyomma sculptum and Amblyomma aureolatum Ticks to Rickettsia rickettsii Correlates to Their Differences in Susceptibility to Infection.</title>
        <authorList>
            <person name="Martins L.A."/>
            <person name="Galletti M.F.B.M."/>
            <person name="Ribeiro J.M."/>
            <person name="Fujita A."/>
            <person name="Costa F.B."/>
            <person name="Labruna M.B."/>
            <person name="Daffre S."/>
            <person name="Fogaca A.C."/>
        </authorList>
    </citation>
    <scope>NUCLEOTIDE SEQUENCE</scope>
</reference>
<sequence>KLEHSVLIIVACAALHNVACIRNEPCLPAVPSPAVQLPRSRRQQPHLPFPAPFDIIISSCARVRLIARCFQ</sequence>
<name>A0A1E1WWV4_9ACAR</name>
<feature type="chain" id="PRO_5009115886" evidence="1">
    <location>
        <begin position="21"/>
        <end position="71"/>
    </location>
</feature>
<dbReference type="EMBL" id="GFAC01007731">
    <property type="protein sequence ID" value="JAT91457.1"/>
    <property type="molecule type" value="mRNA"/>
</dbReference>
<keyword evidence="1" id="KW-0732">Signal</keyword>
<accession>A0A1E1WWV4</accession>
<protein>
    <submittedName>
        <fullName evidence="2">Putative secreted protein</fullName>
    </submittedName>
</protein>
<evidence type="ECO:0000313" key="2">
    <source>
        <dbReference type="EMBL" id="JAT91457.1"/>
    </source>
</evidence>
<evidence type="ECO:0000256" key="1">
    <source>
        <dbReference type="SAM" id="SignalP"/>
    </source>
</evidence>